<dbReference type="AlphaFoldDB" id="A0AAN4ZQ04"/>
<gene>
    <name evidence="2" type="ORF">PMAYCL1PPCAC_13151</name>
</gene>
<keyword evidence="3" id="KW-1185">Reference proteome</keyword>
<proteinExistence type="predicted"/>
<evidence type="ECO:0000313" key="3">
    <source>
        <dbReference type="Proteomes" id="UP001328107"/>
    </source>
</evidence>
<dbReference type="Proteomes" id="UP001328107">
    <property type="component" value="Unassembled WGS sequence"/>
</dbReference>
<sequence length="66" mass="7548">QKDRERQQRKAEMKKQASAERKALDSDELEAKRREKSAAESRKTANAMLELQNTRLTGGSKSRSKT</sequence>
<feature type="compositionally biased region" description="Polar residues" evidence="1">
    <location>
        <begin position="51"/>
        <end position="66"/>
    </location>
</feature>
<accession>A0AAN4ZQ04</accession>
<feature type="non-terminal residue" evidence="2">
    <location>
        <position position="1"/>
    </location>
</feature>
<comment type="caution">
    <text evidence="2">The sequence shown here is derived from an EMBL/GenBank/DDBJ whole genome shotgun (WGS) entry which is preliminary data.</text>
</comment>
<reference evidence="3" key="1">
    <citation type="submission" date="2022-10" db="EMBL/GenBank/DDBJ databases">
        <title>Genome assembly of Pristionchus species.</title>
        <authorList>
            <person name="Yoshida K."/>
            <person name="Sommer R.J."/>
        </authorList>
    </citation>
    <scope>NUCLEOTIDE SEQUENCE [LARGE SCALE GENOMIC DNA]</scope>
    <source>
        <strain evidence="3">RS5460</strain>
    </source>
</reference>
<feature type="non-terminal residue" evidence="2">
    <location>
        <position position="66"/>
    </location>
</feature>
<feature type="compositionally biased region" description="Basic and acidic residues" evidence="1">
    <location>
        <begin position="1"/>
        <end position="43"/>
    </location>
</feature>
<evidence type="ECO:0000313" key="2">
    <source>
        <dbReference type="EMBL" id="GMR42956.1"/>
    </source>
</evidence>
<protein>
    <submittedName>
        <fullName evidence="2">Uncharacterized protein</fullName>
    </submittedName>
</protein>
<feature type="region of interest" description="Disordered" evidence="1">
    <location>
        <begin position="1"/>
        <end position="66"/>
    </location>
</feature>
<dbReference type="EMBL" id="BTRK01000003">
    <property type="protein sequence ID" value="GMR42956.1"/>
    <property type="molecule type" value="Genomic_DNA"/>
</dbReference>
<name>A0AAN4ZQ04_9BILA</name>
<organism evidence="2 3">
    <name type="scientific">Pristionchus mayeri</name>
    <dbReference type="NCBI Taxonomy" id="1317129"/>
    <lineage>
        <taxon>Eukaryota</taxon>
        <taxon>Metazoa</taxon>
        <taxon>Ecdysozoa</taxon>
        <taxon>Nematoda</taxon>
        <taxon>Chromadorea</taxon>
        <taxon>Rhabditida</taxon>
        <taxon>Rhabditina</taxon>
        <taxon>Diplogasteromorpha</taxon>
        <taxon>Diplogasteroidea</taxon>
        <taxon>Neodiplogasteridae</taxon>
        <taxon>Pristionchus</taxon>
    </lineage>
</organism>
<evidence type="ECO:0000256" key="1">
    <source>
        <dbReference type="SAM" id="MobiDB-lite"/>
    </source>
</evidence>